<evidence type="ECO:0000313" key="1">
    <source>
        <dbReference type="EMBL" id="MBE0129995.1"/>
    </source>
</evidence>
<protein>
    <submittedName>
        <fullName evidence="1">DUF2877 domain-containing protein</fullName>
    </submittedName>
</protein>
<dbReference type="Pfam" id="PF11392">
    <property type="entry name" value="AllH"/>
    <property type="match status" value="1"/>
</dbReference>
<name>A0A8I0MMY0_CITAM</name>
<dbReference type="EMBL" id="VKME01000017">
    <property type="protein sequence ID" value="MBE0129995.1"/>
    <property type="molecule type" value="Genomic_DNA"/>
</dbReference>
<dbReference type="Proteomes" id="UP000656723">
    <property type="component" value="Unassembled WGS sequence"/>
</dbReference>
<gene>
    <name evidence="1" type="ORF">FOT72_18600</name>
</gene>
<dbReference type="OrthoDB" id="4933449at2"/>
<dbReference type="AlphaFoldDB" id="A0A8I0MMY0"/>
<comment type="caution">
    <text evidence="1">The sequence shown here is derived from an EMBL/GenBank/DDBJ whole genome shotgun (WGS) entry which is preliminary data.</text>
</comment>
<accession>A0A8I0MMY0</accession>
<proteinExistence type="predicted"/>
<organism evidence="1 2">
    <name type="scientific">Citrobacter amalonaticus</name>
    <dbReference type="NCBI Taxonomy" id="35703"/>
    <lineage>
        <taxon>Bacteria</taxon>
        <taxon>Pseudomonadati</taxon>
        <taxon>Pseudomonadota</taxon>
        <taxon>Gammaproteobacteria</taxon>
        <taxon>Enterobacterales</taxon>
        <taxon>Enterobacteriaceae</taxon>
        <taxon>Citrobacter</taxon>
    </lineage>
</organism>
<sequence>MTPVTLSALSLGYLFPANEMRELRVHSAFQHALNLRTEEGICLTLLCADRYQNLADAARIVLPAHWDWRQHIVDSDPLRLANGVLYAQQFCVELATATVWQPGLHGGSRDLKTGSWGEYDYQTLTSQLLLFCLEHHVESALQWQGNAFHQGLSVQESAEQLERQVPQLIGYGKGLTPDGDDYLLGYLAALWPWQLPTGLAAHQRRLQQAIEQQLLCTTDISRHYLSRALQGHFSQPICDLLEQLNARAPVKILGACAEQVMQFGATSGVDCLAGLLHGMRTLNAHL</sequence>
<evidence type="ECO:0000313" key="2">
    <source>
        <dbReference type="Proteomes" id="UP000656723"/>
    </source>
</evidence>
<dbReference type="InterPro" id="IPR021530">
    <property type="entry name" value="AllH-like"/>
</dbReference>
<reference evidence="1" key="1">
    <citation type="submission" date="2019-07" db="EMBL/GenBank/DDBJ databases">
        <title>KPC-2 carbapenem resistent Enterobacterales isolates from Germany.</title>
        <authorList>
            <person name="Yao Y."/>
            <person name="Falgenhauer L."/>
            <person name="Imirzalioglu C."/>
            <person name="Chakraborty T."/>
        </authorList>
    </citation>
    <scope>NUCLEOTIDE SEQUENCE</scope>
    <source>
        <strain evidence="1">CA13304</strain>
    </source>
</reference>
<dbReference type="RefSeq" id="WP_061075749.1">
    <property type="nucleotide sequence ID" value="NZ_CP014015.2"/>
</dbReference>